<organism evidence="4 5">
    <name type="scientific">Argiope bruennichi</name>
    <name type="common">Wasp spider</name>
    <name type="synonym">Aranea bruennichi</name>
    <dbReference type="NCBI Taxonomy" id="94029"/>
    <lineage>
        <taxon>Eukaryota</taxon>
        <taxon>Metazoa</taxon>
        <taxon>Ecdysozoa</taxon>
        <taxon>Arthropoda</taxon>
        <taxon>Chelicerata</taxon>
        <taxon>Arachnida</taxon>
        <taxon>Araneae</taxon>
        <taxon>Araneomorphae</taxon>
        <taxon>Entelegynae</taxon>
        <taxon>Araneoidea</taxon>
        <taxon>Araneidae</taxon>
        <taxon>Argiope</taxon>
    </lineage>
</organism>
<accession>A0A8T0G0A3</accession>
<name>A0A8T0G0A3_ARGBR</name>
<keyword evidence="5" id="KW-1185">Reference proteome</keyword>
<dbReference type="PANTHER" id="PTHR23022">
    <property type="entry name" value="TRANSPOSABLE ELEMENT-RELATED"/>
    <property type="match status" value="1"/>
</dbReference>
<dbReference type="GO" id="GO:0006313">
    <property type="term" value="P:DNA transposition"/>
    <property type="evidence" value="ECO:0007669"/>
    <property type="project" value="InterPro"/>
</dbReference>
<evidence type="ECO:0000259" key="2">
    <source>
        <dbReference type="Pfam" id="PF01498"/>
    </source>
</evidence>
<feature type="domain" description="Tc1-like transposase DDE" evidence="3">
    <location>
        <begin position="131"/>
        <end position="274"/>
    </location>
</feature>
<reference evidence="4" key="1">
    <citation type="journal article" date="2020" name="bioRxiv">
        <title>Chromosome-level reference genome of the European wasp spider Argiope bruennichi: a resource for studies on range expansion and evolutionary adaptation.</title>
        <authorList>
            <person name="Sheffer M.M."/>
            <person name="Hoppe A."/>
            <person name="Krehenwinkel H."/>
            <person name="Uhl G."/>
            <person name="Kuss A.W."/>
            <person name="Jensen L."/>
            <person name="Jensen C."/>
            <person name="Gillespie R.G."/>
            <person name="Hoff K.J."/>
            <person name="Prost S."/>
        </authorList>
    </citation>
    <scope>NUCLEOTIDE SEQUENCE</scope>
</reference>
<dbReference type="InterPro" id="IPR038717">
    <property type="entry name" value="Tc1-like_DDE_dom"/>
</dbReference>
<dbReference type="InterPro" id="IPR052338">
    <property type="entry name" value="Transposase_5"/>
</dbReference>
<dbReference type="EMBL" id="JABXBU010000001">
    <property type="protein sequence ID" value="KAF8796691.1"/>
    <property type="molecule type" value="Genomic_DNA"/>
</dbReference>
<dbReference type="Pfam" id="PF01498">
    <property type="entry name" value="HTH_Tnp_Tc3_2"/>
    <property type="match status" value="1"/>
</dbReference>
<dbReference type="InterPro" id="IPR036397">
    <property type="entry name" value="RNaseH_sf"/>
</dbReference>
<dbReference type="Gene3D" id="3.30.420.10">
    <property type="entry name" value="Ribonuclease H-like superfamily/Ribonuclease H"/>
    <property type="match status" value="1"/>
</dbReference>
<dbReference type="Proteomes" id="UP000807504">
    <property type="component" value="Unassembled WGS sequence"/>
</dbReference>
<dbReference type="InterPro" id="IPR009057">
    <property type="entry name" value="Homeodomain-like_sf"/>
</dbReference>
<evidence type="ECO:0000313" key="4">
    <source>
        <dbReference type="EMBL" id="KAF8796691.1"/>
    </source>
</evidence>
<feature type="domain" description="Transposase Tc1-like" evidence="2">
    <location>
        <begin position="56"/>
        <end position="121"/>
    </location>
</feature>
<dbReference type="GO" id="GO:0005634">
    <property type="term" value="C:nucleus"/>
    <property type="evidence" value="ECO:0007669"/>
    <property type="project" value="UniProtKB-SubCell"/>
</dbReference>
<proteinExistence type="predicted"/>
<evidence type="ECO:0000259" key="3">
    <source>
        <dbReference type="Pfam" id="PF13358"/>
    </source>
</evidence>
<reference evidence="4" key="2">
    <citation type="submission" date="2020-06" db="EMBL/GenBank/DDBJ databases">
        <authorList>
            <person name="Sheffer M."/>
        </authorList>
    </citation>
    <scope>NUCLEOTIDE SEQUENCE</scope>
</reference>
<comment type="caution">
    <text evidence="4">The sequence shown here is derived from an EMBL/GenBank/DDBJ whole genome shotgun (WGS) entry which is preliminary data.</text>
</comment>
<dbReference type="AlphaFoldDB" id="A0A8T0G0A3"/>
<gene>
    <name evidence="4" type="ORF">HNY73_001037</name>
</gene>
<comment type="subcellular location">
    <subcellularLocation>
        <location evidence="1">Nucleus</location>
    </subcellularLocation>
</comment>
<dbReference type="Pfam" id="PF13358">
    <property type="entry name" value="DDE_3"/>
    <property type="match status" value="1"/>
</dbReference>
<evidence type="ECO:0000313" key="5">
    <source>
        <dbReference type="Proteomes" id="UP000807504"/>
    </source>
</evidence>
<protein>
    <submittedName>
        <fullName evidence="4">Transposable element Tcb2 transposase like protein</fullName>
    </submittedName>
</protein>
<dbReference type="InterPro" id="IPR002492">
    <property type="entry name" value="Transposase_Tc1-like"/>
</dbReference>
<dbReference type="SUPFAM" id="SSF46689">
    <property type="entry name" value="Homeodomain-like"/>
    <property type="match status" value="1"/>
</dbReference>
<dbReference type="GO" id="GO:0015074">
    <property type="term" value="P:DNA integration"/>
    <property type="evidence" value="ECO:0007669"/>
    <property type="project" value="InterPro"/>
</dbReference>
<sequence length="320" mass="37588">MNYVNEILQLEHDFTEREIAQKLGIPPSTVHYWLHKRKPTKKSGRRSKTTTEIDESIYNLSSLNPFLPATVIKKQLDIDVSAETIRRRLKQRGLKNRAVATKPFLKPYQRQKRLEFANYYLTWNMDDWETVIFSDEKIFSSVGYGPVRVWRPDGQRFNEKYLHSDKHSSRFTISVWVCIGFINKIHLIARKTLNAEYYVNSILINTLGEIADTSTYIFMHDLSPVHTSKLAQNWLIDNDVNVLWDWPPKGADLNPVENLFGELERRMVNRNPKNDWELWEMVRDTFQEVTSEECYVKKLIESVPRRLKAVADKGGGFSKY</sequence>
<dbReference type="GO" id="GO:0003677">
    <property type="term" value="F:DNA binding"/>
    <property type="evidence" value="ECO:0007669"/>
    <property type="project" value="InterPro"/>
</dbReference>
<dbReference type="PANTHER" id="PTHR23022:SF134">
    <property type="entry name" value="TRANSPOSABLE ELEMENT TC1 TRANSPOSASE"/>
    <property type="match status" value="1"/>
</dbReference>
<evidence type="ECO:0000256" key="1">
    <source>
        <dbReference type="ARBA" id="ARBA00004123"/>
    </source>
</evidence>